<evidence type="ECO:0000313" key="9">
    <source>
        <dbReference type="Proteomes" id="UP000291259"/>
    </source>
</evidence>
<dbReference type="Pfam" id="PF04138">
    <property type="entry name" value="GtrA_DPMS_TM"/>
    <property type="match status" value="1"/>
</dbReference>
<evidence type="ECO:0000256" key="3">
    <source>
        <dbReference type="ARBA" id="ARBA00022692"/>
    </source>
</evidence>
<proteinExistence type="inferred from homology"/>
<dbReference type="KEGG" id="agf:ET445_15795"/>
<dbReference type="EMBL" id="CP035491">
    <property type="protein sequence ID" value="QAY74578.1"/>
    <property type="molecule type" value="Genomic_DNA"/>
</dbReference>
<feature type="transmembrane region" description="Helical" evidence="6">
    <location>
        <begin position="106"/>
        <end position="126"/>
    </location>
</feature>
<dbReference type="InterPro" id="IPR051401">
    <property type="entry name" value="GtrA_CellWall_Glycosyl"/>
</dbReference>
<feature type="domain" description="GtrA/DPMS transmembrane" evidence="7">
    <location>
        <begin position="19"/>
        <end position="132"/>
    </location>
</feature>
<dbReference type="OrthoDB" id="9812049at2"/>
<evidence type="ECO:0000256" key="5">
    <source>
        <dbReference type="ARBA" id="ARBA00023136"/>
    </source>
</evidence>
<evidence type="ECO:0000256" key="6">
    <source>
        <dbReference type="SAM" id="Phobius"/>
    </source>
</evidence>
<evidence type="ECO:0000256" key="1">
    <source>
        <dbReference type="ARBA" id="ARBA00004141"/>
    </source>
</evidence>
<dbReference type="Proteomes" id="UP000291259">
    <property type="component" value="Chromosome"/>
</dbReference>
<gene>
    <name evidence="8" type="ORF">ET445_15795</name>
</gene>
<dbReference type="AlphaFoldDB" id="A0A4P6FVF6"/>
<evidence type="ECO:0000256" key="4">
    <source>
        <dbReference type="ARBA" id="ARBA00022989"/>
    </source>
</evidence>
<protein>
    <submittedName>
        <fullName evidence="8">GtrA family protein</fullName>
    </submittedName>
</protein>
<name>A0A4P6FVF6_9MICO</name>
<keyword evidence="9" id="KW-1185">Reference proteome</keyword>
<feature type="transmembrane region" description="Helical" evidence="6">
    <location>
        <begin position="80"/>
        <end position="100"/>
    </location>
</feature>
<reference evidence="8 9" key="1">
    <citation type="submission" date="2019-01" db="EMBL/GenBank/DDBJ databases">
        <title>Genome sequencing of strain FW100M-8.</title>
        <authorList>
            <person name="Heo J."/>
            <person name="Kim S.-J."/>
            <person name="Kim J.-S."/>
            <person name="Hong S.-B."/>
            <person name="Kwon S.-W."/>
        </authorList>
    </citation>
    <scope>NUCLEOTIDE SEQUENCE [LARGE SCALE GENOMIC DNA]</scope>
    <source>
        <strain evidence="8 9">FW100M-8</strain>
    </source>
</reference>
<accession>A0A4P6FVF6</accession>
<dbReference type="PANTHER" id="PTHR38459:SF1">
    <property type="entry name" value="PROPHAGE BACTOPRENOL-LINKED GLUCOSE TRANSLOCASE HOMOLOG"/>
    <property type="match status" value="1"/>
</dbReference>
<dbReference type="PANTHER" id="PTHR38459">
    <property type="entry name" value="PROPHAGE BACTOPRENOL-LINKED GLUCOSE TRANSLOCASE HOMOLOG"/>
    <property type="match status" value="1"/>
</dbReference>
<organism evidence="8 9">
    <name type="scientific">Agromyces protaetiae</name>
    <dbReference type="NCBI Taxonomy" id="2509455"/>
    <lineage>
        <taxon>Bacteria</taxon>
        <taxon>Bacillati</taxon>
        <taxon>Actinomycetota</taxon>
        <taxon>Actinomycetes</taxon>
        <taxon>Micrococcales</taxon>
        <taxon>Microbacteriaceae</taxon>
        <taxon>Agromyces</taxon>
    </lineage>
</organism>
<keyword evidence="3 6" id="KW-0812">Transmembrane</keyword>
<dbReference type="RefSeq" id="WP_129192122.1">
    <property type="nucleotide sequence ID" value="NZ_CP035491.1"/>
</dbReference>
<feature type="transmembrane region" description="Helical" evidence="6">
    <location>
        <begin position="48"/>
        <end position="68"/>
    </location>
</feature>
<dbReference type="GO" id="GO:0000271">
    <property type="term" value="P:polysaccharide biosynthetic process"/>
    <property type="evidence" value="ECO:0007669"/>
    <property type="project" value="InterPro"/>
</dbReference>
<dbReference type="InterPro" id="IPR007267">
    <property type="entry name" value="GtrA_DPMS_TM"/>
</dbReference>
<feature type="transmembrane region" description="Helical" evidence="6">
    <location>
        <begin position="20"/>
        <end position="42"/>
    </location>
</feature>
<comment type="subcellular location">
    <subcellularLocation>
        <location evidence="1">Membrane</location>
        <topology evidence="1">Multi-pass membrane protein</topology>
    </subcellularLocation>
</comment>
<comment type="similarity">
    <text evidence="2">Belongs to the GtrA family.</text>
</comment>
<dbReference type="GO" id="GO:0005886">
    <property type="term" value="C:plasma membrane"/>
    <property type="evidence" value="ECO:0007669"/>
    <property type="project" value="TreeGrafter"/>
</dbReference>
<keyword evidence="4 6" id="KW-1133">Transmembrane helix</keyword>
<keyword evidence="5 6" id="KW-0472">Membrane</keyword>
<evidence type="ECO:0000313" key="8">
    <source>
        <dbReference type="EMBL" id="QAY74578.1"/>
    </source>
</evidence>
<evidence type="ECO:0000259" key="7">
    <source>
        <dbReference type="Pfam" id="PF04138"/>
    </source>
</evidence>
<sequence>MIRKITDALFGENRQAVWRYIVSGVLSGLSMLATSFSCRALGVNDELSTVSGVLVSFVVSFALQKWWVFKSGSPVVIASMRFALVTTITWALSVGLYFVLVNLWGWPFAAVQVAVVCFVAGCNFTINRLWTFRDRTVSNDAA</sequence>
<evidence type="ECO:0000256" key="2">
    <source>
        <dbReference type="ARBA" id="ARBA00009399"/>
    </source>
</evidence>